<dbReference type="AlphaFoldDB" id="A0ABD3W0P4"/>
<dbReference type="EMBL" id="JBJQND010000009">
    <property type="protein sequence ID" value="KAL3867441.1"/>
    <property type="molecule type" value="Genomic_DNA"/>
</dbReference>
<organism evidence="10 11">
    <name type="scientific">Sinanodonta woodiana</name>
    <name type="common">Chinese pond mussel</name>
    <name type="synonym">Anodonta woodiana</name>
    <dbReference type="NCBI Taxonomy" id="1069815"/>
    <lineage>
        <taxon>Eukaryota</taxon>
        <taxon>Metazoa</taxon>
        <taxon>Spiralia</taxon>
        <taxon>Lophotrochozoa</taxon>
        <taxon>Mollusca</taxon>
        <taxon>Bivalvia</taxon>
        <taxon>Autobranchia</taxon>
        <taxon>Heteroconchia</taxon>
        <taxon>Palaeoheterodonta</taxon>
        <taxon>Unionida</taxon>
        <taxon>Unionoidea</taxon>
        <taxon>Unionidae</taxon>
        <taxon>Unioninae</taxon>
        <taxon>Sinanodonta</taxon>
    </lineage>
</organism>
<keyword evidence="11" id="KW-1185">Reference proteome</keyword>
<evidence type="ECO:0000256" key="4">
    <source>
        <dbReference type="ARBA" id="ARBA00022692"/>
    </source>
</evidence>
<name>A0ABD3W0P4_SINWO</name>
<proteinExistence type="inferred from homology"/>
<comment type="caution">
    <text evidence="10">The sequence shown here is derived from an EMBL/GenBank/DDBJ whole genome shotgun (WGS) entry which is preliminary data.</text>
</comment>
<keyword evidence="6 9" id="KW-0333">Golgi apparatus</keyword>
<keyword evidence="7 9" id="KW-0472">Membrane</keyword>
<keyword evidence="5 9" id="KW-1133">Transmembrane helix</keyword>
<dbReference type="PANTHER" id="PTHR12137">
    <property type="entry name" value="CARBOHYDRATE SULFOTRANSFERASE"/>
    <property type="match status" value="1"/>
</dbReference>
<keyword evidence="4 9" id="KW-0812">Transmembrane</keyword>
<evidence type="ECO:0000256" key="7">
    <source>
        <dbReference type="ARBA" id="ARBA00023136"/>
    </source>
</evidence>
<evidence type="ECO:0000313" key="10">
    <source>
        <dbReference type="EMBL" id="KAL3867441.1"/>
    </source>
</evidence>
<reference evidence="10 11" key="1">
    <citation type="submission" date="2024-11" db="EMBL/GenBank/DDBJ databases">
        <title>Chromosome-level genome assembly of the freshwater bivalve Anodonta woodiana.</title>
        <authorList>
            <person name="Chen X."/>
        </authorList>
    </citation>
    <scope>NUCLEOTIDE SEQUENCE [LARGE SCALE GENOMIC DNA]</scope>
    <source>
        <strain evidence="10">MN2024</strain>
        <tissue evidence="10">Gills</tissue>
    </source>
</reference>
<feature type="transmembrane region" description="Helical" evidence="9">
    <location>
        <begin position="377"/>
        <end position="397"/>
    </location>
</feature>
<comment type="subcellular location">
    <subcellularLocation>
        <location evidence="1 9">Golgi apparatus membrane</location>
        <topology evidence="1 9">Single-pass type II membrane protein</topology>
    </subcellularLocation>
</comment>
<dbReference type="Proteomes" id="UP001634394">
    <property type="component" value="Unassembled WGS sequence"/>
</dbReference>
<keyword evidence="3 9" id="KW-0808">Transferase</keyword>
<evidence type="ECO:0000256" key="6">
    <source>
        <dbReference type="ARBA" id="ARBA00023034"/>
    </source>
</evidence>
<comment type="similarity">
    <text evidence="2 9">Belongs to the sulfotransferase 2 family.</text>
</comment>
<sequence>MTSAVRFVFNVVKQKKMRRLVRTIFIISSASLTLMSLAFYKRLSSDNSLKSRDFGHGYGANYQNQKTPIDVLDESRPEIKLDGIEVSSRKVVFQRRKDILQAACNVSNEDEEPLPPLDPNAYKHIVVDDKYKVLYCYIPKVACTNLKRIFLILKGVVNTSNPLAIPYHDVHFSLKDKLKLLSNYTTSEAKTRLETYKKIIFVREPMERLLSAYINKFTENETEFYETYGRKIIQHYRSSPSVESLEKGHDVKFEEFIRYITDKTVWGNSHEHWLQYESLCHPCHVQYDFIGKIESIDEDTDYLLHYLGASTKVMFPKRSDFKKEEKTKYKLIQYYQEIPKDLLERVLQEFRSDFVLFDYKIPYLIDSLRNTSVSIRIYAIIAWYLTLALCIVSHFYVL</sequence>
<keyword evidence="8 9" id="KW-0325">Glycoprotein</keyword>
<dbReference type="GO" id="GO:0000139">
    <property type="term" value="C:Golgi membrane"/>
    <property type="evidence" value="ECO:0007669"/>
    <property type="project" value="UniProtKB-SubCell"/>
</dbReference>
<accession>A0ABD3W0P4</accession>
<comment type="caution">
    <text evidence="9">Lacks conserved residue(s) required for the propagation of feature annotation.</text>
</comment>
<evidence type="ECO:0000313" key="11">
    <source>
        <dbReference type="Proteomes" id="UP001634394"/>
    </source>
</evidence>
<keyword evidence="9" id="KW-0119">Carbohydrate metabolism</keyword>
<dbReference type="InterPro" id="IPR005331">
    <property type="entry name" value="Sulfotransferase"/>
</dbReference>
<dbReference type="InterPro" id="IPR018011">
    <property type="entry name" value="Carb_sulfotrans_8-10"/>
</dbReference>
<evidence type="ECO:0000256" key="5">
    <source>
        <dbReference type="ARBA" id="ARBA00022989"/>
    </source>
</evidence>
<protein>
    <recommendedName>
        <fullName evidence="9">Carbohydrate sulfotransferase</fullName>
        <ecNumber evidence="9">2.8.2.-</ecNumber>
    </recommendedName>
</protein>
<evidence type="ECO:0000256" key="2">
    <source>
        <dbReference type="ARBA" id="ARBA00006339"/>
    </source>
</evidence>
<keyword evidence="9" id="KW-0735">Signal-anchor</keyword>
<dbReference type="EC" id="2.8.2.-" evidence="9"/>
<evidence type="ECO:0000256" key="8">
    <source>
        <dbReference type="ARBA" id="ARBA00023180"/>
    </source>
</evidence>
<dbReference type="PANTHER" id="PTHR12137:SF54">
    <property type="entry name" value="CARBOHYDRATE SULFOTRANSFERASE"/>
    <property type="match status" value="1"/>
</dbReference>
<evidence type="ECO:0000256" key="3">
    <source>
        <dbReference type="ARBA" id="ARBA00022679"/>
    </source>
</evidence>
<evidence type="ECO:0000256" key="1">
    <source>
        <dbReference type="ARBA" id="ARBA00004323"/>
    </source>
</evidence>
<feature type="transmembrane region" description="Helical" evidence="9">
    <location>
        <begin position="20"/>
        <end position="40"/>
    </location>
</feature>
<dbReference type="GO" id="GO:0008146">
    <property type="term" value="F:sulfotransferase activity"/>
    <property type="evidence" value="ECO:0007669"/>
    <property type="project" value="UniProtKB-ARBA"/>
</dbReference>
<evidence type="ECO:0000256" key="9">
    <source>
        <dbReference type="RuleBase" id="RU364020"/>
    </source>
</evidence>
<gene>
    <name evidence="10" type="ORF">ACJMK2_044643</name>
</gene>
<dbReference type="Pfam" id="PF03567">
    <property type="entry name" value="Sulfotransfer_2"/>
    <property type="match status" value="1"/>
</dbReference>